<keyword evidence="4" id="KW-0808">Transferase</keyword>
<dbReference type="PANTHER" id="PTHR33491">
    <property type="entry name" value="OSJNBA0016N04.9 PROTEIN"/>
    <property type="match status" value="1"/>
</dbReference>
<dbReference type="Proteomes" id="UP001151532">
    <property type="component" value="Chromosome 4"/>
</dbReference>
<dbReference type="GO" id="GO:0030247">
    <property type="term" value="F:polysaccharide binding"/>
    <property type="evidence" value="ECO:0007669"/>
    <property type="project" value="InterPro"/>
</dbReference>
<sequence>MLLSLWPVAASTARSDVKRDHCQEKCGNVSVPYPFGILERSCAMNDYFFLNCNSNDELFLGIGMPISNIELEGTLTLRIAAAFSCYNKTGIAPVSMSMTLGSGPFMFSNTRNIFTATGCDTSAQVTNNESTYGAACLSLCTENVEMSDRNPCSGSGCCQSSIPKGLKSLNILSSTLYYTNVSRFNLCGFAFLADNKSLNFSDWPLSRTPKDGKDATDVVIEWVVENKTCEQAEANTSAYACGANAECTYPEIDQGYRCSCNKGFEGNPYLKDGCKAISTVKNNKKKFVF</sequence>
<evidence type="ECO:0000259" key="3">
    <source>
        <dbReference type="Pfam" id="PF13947"/>
    </source>
</evidence>
<name>A0A9Q0WHF2_SALPP</name>
<dbReference type="GO" id="GO:0016301">
    <property type="term" value="F:kinase activity"/>
    <property type="evidence" value="ECO:0007669"/>
    <property type="project" value="UniProtKB-KW"/>
</dbReference>
<evidence type="ECO:0000256" key="2">
    <source>
        <dbReference type="ARBA" id="ARBA00022729"/>
    </source>
</evidence>
<dbReference type="InterPro" id="IPR025287">
    <property type="entry name" value="WAK_GUB"/>
</dbReference>
<keyword evidence="2" id="KW-0732">Signal</keyword>
<keyword evidence="4" id="KW-0418">Kinase</keyword>
<dbReference type="Pfam" id="PF13947">
    <property type="entry name" value="GUB_WAK_bind"/>
    <property type="match status" value="1"/>
</dbReference>
<evidence type="ECO:0000256" key="1">
    <source>
        <dbReference type="ARBA" id="ARBA00004167"/>
    </source>
</evidence>
<protein>
    <submittedName>
        <fullName evidence="4">WALL-ASSOCIATED RECEPTOR KINASE 2-LIKE</fullName>
    </submittedName>
</protein>
<reference evidence="4" key="2">
    <citation type="journal article" date="2023" name="Int. J. Mol. Sci.">
        <title>De Novo Assembly and Annotation of 11 Diverse Shrub Willow (Salix) Genomes Reveals Novel Gene Organization in Sex-Linked Regions.</title>
        <authorList>
            <person name="Hyden B."/>
            <person name="Feng K."/>
            <person name="Yates T.B."/>
            <person name="Jawdy S."/>
            <person name="Cereghino C."/>
            <person name="Smart L.B."/>
            <person name="Muchero W."/>
        </authorList>
    </citation>
    <scope>NUCLEOTIDE SEQUENCE</scope>
    <source>
        <tissue evidence="4">Shoot tip</tissue>
    </source>
</reference>
<accession>A0A9Q0WHF2</accession>
<feature type="domain" description="Wall-associated receptor kinase galacturonan-binding" evidence="3">
    <location>
        <begin position="22"/>
        <end position="78"/>
    </location>
</feature>
<comment type="caution">
    <text evidence="4">The sequence shown here is derived from an EMBL/GenBank/DDBJ whole genome shotgun (WGS) entry which is preliminary data.</text>
</comment>
<evidence type="ECO:0000313" key="5">
    <source>
        <dbReference type="Proteomes" id="UP001151532"/>
    </source>
</evidence>
<dbReference type="EMBL" id="JAPFFK010000004">
    <property type="protein sequence ID" value="KAJ6765715.1"/>
    <property type="molecule type" value="Genomic_DNA"/>
</dbReference>
<reference evidence="4" key="1">
    <citation type="submission" date="2022-11" db="EMBL/GenBank/DDBJ databases">
        <authorList>
            <person name="Hyden B.L."/>
            <person name="Feng K."/>
            <person name="Yates T."/>
            <person name="Jawdy S."/>
            <person name="Smart L.B."/>
            <person name="Muchero W."/>
        </authorList>
    </citation>
    <scope>NUCLEOTIDE SEQUENCE</scope>
    <source>
        <tissue evidence="4">Shoot tip</tissue>
    </source>
</reference>
<keyword evidence="4" id="KW-0675">Receptor</keyword>
<dbReference type="GO" id="GO:0016020">
    <property type="term" value="C:membrane"/>
    <property type="evidence" value="ECO:0007669"/>
    <property type="project" value="UniProtKB-SubCell"/>
</dbReference>
<evidence type="ECO:0000313" key="4">
    <source>
        <dbReference type="EMBL" id="KAJ6765715.1"/>
    </source>
</evidence>
<dbReference type="AlphaFoldDB" id="A0A9Q0WHF2"/>
<gene>
    <name evidence="4" type="ORF">OIU79_021822</name>
</gene>
<organism evidence="4 5">
    <name type="scientific">Salix purpurea</name>
    <name type="common">Purple osier willow</name>
    <dbReference type="NCBI Taxonomy" id="77065"/>
    <lineage>
        <taxon>Eukaryota</taxon>
        <taxon>Viridiplantae</taxon>
        <taxon>Streptophyta</taxon>
        <taxon>Embryophyta</taxon>
        <taxon>Tracheophyta</taxon>
        <taxon>Spermatophyta</taxon>
        <taxon>Magnoliopsida</taxon>
        <taxon>eudicotyledons</taxon>
        <taxon>Gunneridae</taxon>
        <taxon>Pentapetalae</taxon>
        <taxon>rosids</taxon>
        <taxon>fabids</taxon>
        <taxon>Malpighiales</taxon>
        <taxon>Salicaceae</taxon>
        <taxon>Saliceae</taxon>
        <taxon>Salix</taxon>
    </lineage>
</organism>
<keyword evidence="5" id="KW-1185">Reference proteome</keyword>
<dbReference type="OrthoDB" id="4062651at2759"/>
<proteinExistence type="predicted"/>
<dbReference type="Gene3D" id="2.10.25.10">
    <property type="entry name" value="Laminin"/>
    <property type="match status" value="1"/>
</dbReference>
<comment type="subcellular location">
    <subcellularLocation>
        <location evidence="1">Membrane</location>
        <topology evidence="1">Single-pass membrane protein</topology>
    </subcellularLocation>
</comment>